<protein>
    <recommendedName>
        <fullName evidence="5">Phorbol-ester/DAG-type domain-containing protein</fullName>
    </recommendedName>
</protein>
<dbReference type="SMART" id="SM00249">
    <property type="entry name" value="PHD"/>
    <property type="match status" value="3"/>
</dbReference>
<evidence type="ECO:0000313" key="6">
    <source>
        <dbReference type="EMBL" id="ESR41199.1"/>
    </source>
</evidence>
<dbReference type="GO" id="GO:0008270">
    <property type="term" value="F:zinc ion binding"/>
    <property type="evidence" value="ECO:0007669"/>
    <property type="project" value="UniProtKB-KW"/>
</dbReference>
<dbReference type="Proteomes" id="UP000030687">
    <property type="component" value="Unassembled WGS sequence"/>
</dbReference>
<feature type="domain" description="Phorbol-ester/DAG-type" evidence="5">
    <location>
        <begin position="168"/>
        <end position="222"/>
    </location>
</feature>
<reference evidence="6 7" key="1">
    <citation type="submission" date="2013-10" db="EMBL/GenBank/DDBJ databases">
        <authorList>
            <consortium name="International Citrus Genome Consortium"/>
            <person name="Jenkins J."/>
            <person name="Schmutz J."/>
            <person name="Prochnik S."/>
            <person name="Rokhsar D."/>
            <person name="Gmitter F."/>
            <person name="Ollitrault P."/>
            <person name="Machado M."/>
            <person name="Talon M."/>
            <person name="Wincker P."/>
            <person name="Jaillon O."/>
            <person name="Morgante M."/>
        </authorList>
    </citation>
    <scope>NUCLEOTIDE SEQUENCE</scope>
    <source>
        <strain evidence="7">cv. Clemenules</strain>
    </source>
</reference>
<evidence type="ECO:0000256" key="3">
    <source>
        <dbReference type="ARBA" id="ARBA00022771"/>
    </source>
</evidence>
<proteinExistence type="predicted"/>
<dbReference type="PANTHER" id="PTHR46288:SF70">
    <property type="entry name" value="CYSTEINE_HISTIDINE-RICH C1 DOMAIN FAMILY PROTEIN"/>
    <property type="match status" value="1"/>
</dbReference>
<dbReference type="InterPro" id="IPR002219">
    <property type="entry name" value="PKC_DAG/PE"/>
</dbReference>
<evidence type="ECO:0000256" key="2">
    <source>
        <dbReference type="ARBA" id="ARBA00022737"/>
    </source>
</evidence>
<dbReference type="PROSITE" id="PS50081">
    <property type="entry name" value="ZF_DAG_PE_2"/>
    <property type="match status" value="1"/>
</dbReference>
<evidence type="ECO:0000313" key="7">
    <source>
        <dbReference type="Proteomes" id="UP000030687"/>
    </source>
</evidence>
<keyword evidence="3" id="KW-0863">Zinc-finger</keyword>
<gene>
    <name evidence="6" type="ORF">CICLE_v10027164mg</name>
</gene>
<dbReference type="Gramene" id="ESR41199">
    <property type="protein sequence ID" value="ESR41199"/>
    <property type="gene ID" value="CICLE_v10027164mg"/>
</dbReference>
<keyword evidence="7" id="KW-1185">Reference proteome</keyword>
<dbReference type="SMART" id="SM00109">
    <property type="entry name" value="C1"/>
    <property type="match status" value="3"/>
</dbReference>
<feature type="non-terminal residue" evidence="6">
    <location>
        <position position="1"/>
    </location>
</feature>
<evidence type="ECO:0000256" key="1">
    <source>
        <dbReference type="ARBA" id="ARBA00022723"/>
    </source>
</evidence>
<keyword evidence="4" id="KW-0862">Zinc</keyword>
<dbReference type="InterPro" id="IPR046349">
    <property type="entry name" value="C1-like_sf"/>
</dbReference>
<keyword evidence="2" id="KW-0677">Repeat</keyword>
<dbReference type="InterPro" id="IPR001965">
    <property type="entry name" value="Znf_PHD"/>
</dbReference>
<accession>V4UP10</accession>
<dbReference type="OMA" id="RIAYEHY"/>
<dbReference type="InterPro" id="IPR004146">
    <property type="entry name" value="DC1"/>
</dbReference>
<dbReference type="InParanoid" id="V4UP10"/>
<evidence type="ECO:0000256" key="4">
    <source>
        <dbReference type="ARBA" id="ARBA00022833"/>
    </source>
</evidence>
<organism evidence="6 7">
    <name type="scientific">Citrus clementina</name>
    <name type="common">Clementine</name>
    <name type="synonym">Citrus deliciosa x Citrus sinensis</name>
    <dbReference type="NCBI Taxonomy" id="85681"/>
    <lineage>
        <taxon>Eukaryota</taxon>
        <taxon>Viridiplantae</taxon>
        <taxon>Streptophyta</taxon>
        <taxon>Embryophyta</taxon>
        <taxon>Tracheophyta</taxon>
        <taxon>Spermatophyta</taxon>
        <taxon>Magnoliopsida</taxon>
        <taxon>eudicotyledons</taxon>
        <taxon>Gunneridae</taxon>
        <taxon>Pentapetalae</taxon>
        <taxon>rosids</taxon>
        <taxon>malvids</taxon>
        <taxon>Sapindales</taxon>
        <taxon>Rutaceae</taxon>
        <taxon>Aurantioideae</taxon>
        <taxon>Citrus</taxon>
    </lineage>
</organism>
<keyword evidence="1" id="KW-0479">Metal-binding</keyword>
<dbReference type="PANTHER" id="PTHR46288">
    <property type="entry name" value="PHORBOL-ESTER/DAG-TYPE DOMAIN-CONTAINING PROTEIN"/>
    <property type="match status" value="1"/>
</dbReference>
<evidence type="ECO:0000259" key="5">
    <source>
        <dbReference type="PROSITE" id="PS50081"/>
    </source>
</evidence>
<dbReference type="Pfam" id="PF03107">
    <property type="entry name" value="C1_2"/>
    <property type="match status" value="4"/>
</dbReference>
<dbReference type="SUPFAM" id="SSF57889">
    <property type="entry name" value="Cysteine-rich domain"/>
    <property type="match status" value="5"/>
</dbReference>
<dbReference type="AlphaFoldDB" id="V4UP10"/>
<dbReference type="EMBL" id="KI536925">
    <property type="protein sequence ID" value="ESR41199.1"/>
    <property type="molecule type" value="Genomic_DNA"/>
</dbReference>
<name>V4UP10_CITCL</name>
<sequence>ESGSKSKELDCDFCNKIHRDYKYCCRECDFQIGVGCASKLINYHQGQRHVRHFSHRHPSTLLKHLENQTTACSACCFHVDGFRYRCDECKINPHPECIALKPNINTETIANKDDSDLHYCNVYGKELRKSEDPFYHCAICYEYVAHVRCAITEVQYAGKGKLRHFSHEHILVLREISKNDGTLCYGCGKAVQGSTYCCDSCQFYLHKSCVELPRQIWAKKVCRTCKKRFSSGFIYHCDASQYNMCLDCAPAHPLIKKDYHEDQQRIAHFSHEHYLVNLEAAEVNFKLCLKNINGQCHGCAQCEFYIHNSCASLIQGIRHPFHPRHSLTLLAIKKPRYVCNACGFHVPDLRYRCDKCDFDLHLECVSLKAAIEYKGHRHPLILVQNMSYSFQCEACGCEMQGAFLLRCVECDLYFYVQSGSLPPPTSTEVQDNEREKIKHFSHKHLLFLLENKRNDKIICVACEKNIQANHPAYGCHHCEFYLHKSCVELPREIQHPFHRHPFSLPSPYSEKYQECDACHKHYYEFSYSCQDCDFNLDLDCLLPSIKLRKCVYHCEKCNFVVDLDCVFSEIIQFLEGKRKAVELRIVSKKTNKNVKGLTYSGMLKSLTEEEKKMLESLIEVEKMTKEGTLRDVFDELKETNHLVNKRITKELFAEDFLENTAREFVQGTLQLQYLGEDADAELVNVGDYKINPKFSPVLRNLLKNHEGIFSSCSLTQSLKTIVLTTLCGVMQEMRDNKLRDINNDFFVTWWFLFKLVYKAGFRIDFALDHIKRIAYEHYLIQDASSI</sequence>
<dbReference type="KEGG" id="cic:CICLE_v10027164mg"/>